<keyword evidence="2" id="KW-1185">Reference proteome</keyword>
<dbReference type="Proteomes" id="UP000635885">
    <property type="component" value="Unassembled WGS sequence"/>
</dbReference>
<evidence type="ECO:0000313" key="1">
    <source>
        <dbReference type="EMBL" id="GGC26400.1"/>
    </source>
</evidence>
<proteinExistence type="predicted"/>
<organism evidence="1 2">
    <name type="scientific">Belliella aquatica</name>
    <dbReference type="NCBI Taxonomy" id="1323734"/>
    <lineage>
        <taxon>Bacteria</taxon>
        <taxon>Pseudomonadati</taxon>
        <taxon>Bacteroidota</taxon>
        <taxon>Cytophagia</taxon>
        <taxon>Cytophagales</taxon>
        <taxon>Cyclobacteriaceae</taxon>
        <taxon>Belliella</taxon>
    </lineage>
</organism>
<comment type="caution">
    <text evidence="1">The sequence shown here is derived from an EMBL/GenBank/DDBJ whole genome shotgun (WGS) entry which is preliminary data.</text>
</comment>
<accession>A0ABQ1LNP0</accession>
<sequence>MYIVASYERNWKNQYQKYIFEKGSGLEFHHDSNKRTFELAAVFIPKLPSNSFQLELIEHKKRVAIDNPF</sequence>
<dbReference type="EMBL" id="BMFD01000001">
    <property type="protein sequence ID" value="GGC26400.1"/>
    <property type="molecule type" value="Genomic_DNA"/>
</dbReference>
<evidence type="ECO:0000313" key="2">
    <source>
        <dbReference type="Proteomes" id="UP000635885"/>
    </source>
</evidence>
<name>A0ABQ1LNP0_9BACT</name>
<reference evidence="2" key="1">
    <citation type="journal article" date="2019" name="Int. J. Syst. Evol. Microbiol.">
        <title>The Global Catalogue of Microorganisms (GCM) 10K type strain sequencing project: providing services to taxonomists for standard genome sequencing and annotation.</title>
        <authorList>
            <consortium name="The Broad Institute Genomics Platform"/>
            <consortium name="The Broad Institute Genome Sequencing Center for Infectious Disease"/>
            <person name="Wu L."/>
            <person name="Ma J."/>
        </authorList>
    </citation>
    <scope>NUCLEOTIDE SEQUENCE [LARGE SCALE GENOMIC DNA]</scope>
    <source>
        <strain evidence="2">CGMCC 1.12479</strain>
    </source>
</reference>
<gene>
    <name evidence="1" type="ORF">GCM10010993_01820</name>
</gene>
<protein>
    <submittedName>
        <fullName evidence="1">Uncharacterized protein</fullName>
    </submittedName>
</protein>